<evidence type="ECO:0000313" key="2">
    <source>
        <dbReference type="Proteomes" id="UP000009183"/>
    </source>
</evidence>
<dbReference type="InParanoid" id="F6HF45"/>
<dbReference type="HOGENOM" id="CLU_2517175_0_0_1"/>
<keyword evidence="2" id="KW-1185">Reference proteome</keyword>
<dbReference type="AlphaFoldDB" id="F6HF45"/>
<reference evidence="2" key="1">
    <citation type="journal article" date="2007" name="Nature">
        <title>The grapevine genome sequence suggests ancestral hexaploidization in major angiosperm phyla.</title>
        <authorList>
            <consortium name="The French-Italian Public Consortium for Grapevine Genome Characterization."/>
            <person name="Jaillon O."/>
            <person name="Aury J.-M."/>
            <person name="Noel B."/>
            <person name="Policriti A."/>
            <person name="Clepet C."/>
            <person name="Casagrande A."/>
            <person name="Choisne N."/>
            <person name="Aubourg S."/>
            <person name="Vitulo N."/>
            <person name="Jubin C."/>
            <person name="Vezzi A."/>
            <person name="Legeai F."/>
            <person name="Hugueney P."/>
            <person name="Dasilva C."/>
            <person name="Horner D."/>
            <person name="Mica E."/>
            <person name="Jublot D."/>
            <person name="Poulain J."/>
            <person name="Bruyere C."/>
            <person name="Billault A."/>
            <person name="Segurens B."/>
            <person name="Gouyvenoux M."/>
            <person name="Ugarte E."/>
            <person name="Cattonaro F."/>
            <person name="Anthouard V."/>
            <person name="Vico V."/>
            <person name="Del Fabbro C."/>
            <person name="Alaux M."/>
            <person name="Di Gaspero G."/>
            <person name="Dumas V."/>
            <person name="Felice N."/>
            <person name="Paillard S."/>
            <person name="Juman I."/>
            <person name="Moroldo M."/>
            <person name="Scalabrin S."/>
            <person name="Canaguier A."/>
            <person name="Le Clainche I."/>
            <person name="Malacrida G."/>
            <person name="Durand E."/>
            <person name="Pesole G."/>
            <person name="Laucou V."/>
            <person name="Chatelet P."/>
            <person name="Merdinoglu D."/>
            <person name="Delledonne M."/>
            <person name="Pezzotti M."/>
            <person name="Lecharny A."/>
            <person name="Scarpelli C."/>
            <person name="Artiguenave F."/>
            <person name="Pe M.E."/>
            <person name="Valle G."/>
            <person name="Morgante M."/>
            <person name="Caboche M."/>
            <person name="Adam-Blondon A.-F."/>
            <person name="Weissenbach J."/>
            <person name="Quetier F."/>
            <person name="Wincker P."/>
        </authorList>
    </citation>
    <scope>NUCLEOTIDE SEQUENCE [LARGE SCALE GENOMIC DNA]</scope>
    <source>
        <strain evidence="2">cv. Pinot noir / PN40024</strain>
    </source>
</reference>
<gene>
    <name evidence="1" type="ordered locus">VIT_01s0011g02210</name>
</gene>
<dbReference type="EMBL" id="FN595752">
    <property type="protein sequence ID" value="CCB50985.1"/>
    <property type="molecule type" value="Genomic_DNA"/>
</dbReference>
<name>F6HF45_VITVI</name>
<dbReference type="PROSITE" id="PS51257">
    <property type="entry name" value="PROKAR_LIPOPROTEIN"/>
    <property type="match status" value="1"/>
</dbReference>
<protein>
    <submittedName>
        <fullName evidence="1">Uncharacterized protein</fullName>
    </submittedName>
</protein>
<dbReference type="Proteomes" id="UP000009183">
    <property type="component" value="Chromosome 1"/>
</dbReference>
<accession>F6HF45</accession>
<dbReference type="PaxDb" id="29760-VIT_01s0011g02210.t01"/>
<sequence length="85" mass="10018">MFLLLKSWPSNSFVFNTAHTWYMALGCRRFSFLTFHIRSRRTLGSELLSLPKRSSRTFLRYSFLDAPWATILGFDTTNSIRYLSL</sequence>
<proteinExistence type="predicted"/>
<organism evidence="1 2">
    <name type="scientific">Vitis vinifera</name>
    <name type="common">Grape</name>
    <dbReference type="NCBI Taxonomy" id="29760"/>
    <lineage>
        <taxon>Eukaryota</taxon>
        <taxon>Viridiplantae</taxon>
        <taxon>Streptophyta</taxon>
        <taxon>Embryophyta</taxon>
        <taxon>Tracheophyta</taxon>
        <taxon>Spermatophyta</taxon>
        <taxon>Magnoliopsida</taxon>
        <taxon>eudicotyledons</taxon>
        <taxon>Gunneridae</taxon>
        <taxon>Pentapetalae</taxon>
        <taxon>rosids</taxon>
        <taxon>Vitales</taxon>
        <taxon>Vitaceae</taxon>
        <taxon>Viteae</taxon>
        <taxon>Vitis</taxon>
    </lineage>
</organism>
<evidence type="ECO:0000313" key="1">
    <source>
        <dbReference type="EMBL" id="CCB50985.1"/>
    </source>
</evidence>